<sequence length="158" mass="17444">KGRVRHLGTEKGHGEPGAYPRNHRAQGRVHPGQGASPSQGTITYTLTHPFIHYGHFRHANQPTMHVFGLGEETGVPGGNPRSTRRTCKLHTHMALAGIEPWTMEVVTKDIQPNAKGQLSTSTTFSWPQCETDTLSCCSILPKRDTKPVSPNHSMYNKK</sequence>
<comment type="caution">
    <text evidence="2">The sequence shown here is derived from an EMBL/GenBank/DDBJ whole genome shotgun (WGS) entry which is preliminary data.</text>
</comment>
<evidence type="ECO:0000313" key="3">
    <source>
        <dbReference type="Proteomes" id="UP000593565"/>
    </source>
</evidence>
<protein>
    <submittedName>
        <fullName evidence="2">Uncharacterized protein</fullName>
    </submittedName>
</protein>
<name>A0A7J5ZWT1_AMEME</name>
<accession>A0A7J5ZWT1</accession>
<proteinExistence type="predicted"/>
<dbReference type="Proteomes" id="UP000593565">
    <property type="component" value="Unassembled WGS sequence"/>
</dbReference>
<reference evidence="2 3" key="1">
    <citation type="submission" date="2020-02" db="EMBL/GenBank/DDBJ databases">
        <title>A chromosome-scale genome assembly of the black bullhead catfish (Ameiurus melas).</title>
        <authorList>
            <person name="Wen M."/>
            <person name="Zham M."/>
            <person name="Cabau C."/>
            <person name="Klopp C."/>
            <person name="Donnadieu C."/>
            <person name="Roques C."/>
            <person name="Bouchez O."/>
            <person name="Lampietro C."/>
            <person name="Jouanno E."/>
            <person name="Herpin A."/>
            <person name="Louis A."/>
            <person name="Berthelot C."/>
            <person name="Parey E."/>
            <person name="Roest-Crollius H."/>
            <person name="Braasch I."/>
            <person name="Postlethwait J."/>
            <person name="Robinson-Rechavi M."/>
            <person name="Echchiki A."/>
            <person name="Begum T."/>
            <person name="Montfort J."/>
            <person name="Schartl M."/>
            <person name="Bobe J."/>
            <person name="Guiguen Y."/>
        </authorList>
    </citation>
    <scope>NUCLEOTIDE SEQUENCE [LARGE SCALE GENOMIC DNA]</scope>
    <source>
        <strain evidence="2">M_S1</strain>
        <tissue evidence="2">Blood</tissue>
    </source>
</reference>
<feature type="non-terminal residue" evidence="2">
    <location>
        <position position="158"/>
    </location>
</feature>
<keyword evidence="3" id="KW-1185">Reference proteome</keyword>
<dbReference type="AlphaFoldDB" id="A0A7J5ZWT1"/>
<organism evidence="2 3">
    <name type="scientific">Ameiurus melas</name>
    <name type="common">Black bullhead</name>
    <name type="synonym">Silurus melas</name>
    <dbReference type="NCBI Taxonomy" id="219545"/>
    <lineage>
        <taxon>Eukaryota</taxon>
        <taxon>Metazoa</taxon>
        <taxon>Chordata</taxon>
        <taxon>Craniata</taxon>
        <taxon>Vertebrata</taxon>
        <taxon>Euteleostomi</taxon>
        <taxon>Actinopterygii</taxon>
        <taxon>Neopterygii</taxon>
        <taxon>Teleostei</taxon>
        <taxon>Ostariophysi</taxon>
        <taxon>Siluriformes</taxon>
        <taxon>Ictaluridae</taxon>
        <taxon>Ameiurus</taxon>
    </lineage>
</organism>
<evidence type="ECO:0000313" key="2">
    <source>
        <dbReference type="EMBL" id="KAF4074980.1"/>
    </source>
</evidence>
<evidence type="ECO:0000256" key="1">
    <source>
        <dbReference type="SAM" id="MobiDB-lite"/>
    </source>
</evidence>
<feature type="region of interest" description="Disordered" evidence="1">
    <location>
        <begin position="1"/>
        <end position="37"/>
    </location>
</feature>
<dbReference type="EMBL" id="JAAGNN010000021">
    <property type="protein sequence ID" value="KAF4074980.1"/>
    <property type="molecule type" value="Genomic_DNA"/>
</dbReference>
<gene>
    <name evidence="2" type="ORF">AMELA_G00229430</name>
</gene>